<dbReference type="InterPro" id="IPR004380">
    <property type="entry name" value="Asp_race"/>
</dbReference>
<evidence type="ECO:0000313" key="4">
    <source>
        <dbReference type="Proteomes" id="UP001477278"/>
    </source>
</evidence>
<dbReference type="Pfam" id="PF01177">
    <property type="entry name" value="Asp_Glu_race"/>
    <property type="match status" value="1"/>
</dbReference>
<dbReference type="Proteomes" id="UP001477278">
    <property type="component" value="Unassembled WGS sequence"/>
</dbReference>
<dbReference type="SUPFAM" id="SSF53681">
    <property type="entry name" value="Aspartate/glutamate racemase"/>
    <property type="match status" value="2"/>
</dbReference>
<comment type="similarity">
    <text evidence="1">Belongs to the aspartate/glutamate racemases family.</text>
</comment>
<sequence>MKTIGMIGGMSWESTLNYYKAINQGVKSALGGLHSAKVCLYSVDFAEIETLQHQGLWQQTALLLTDAAKAVEAGGADFLLICTNTMHKVADEIQAEIGIPILHIADATANALLADGISKVGLLGTRFTMEQDFYKHRISDNYPIEVMVPNTADQTIVHDVIYQELCLGQINEQSRQAYLLIIDKLFAQGAEAVILGCTEIALLVQQQHTPVPLYDTTLIHANSAVKLALDNHDET</sequence>
<protein>
    <submittedName>
        <fullName evidence="3">Aspartate/glutamate racemase family protein</fullName>
    </submittedName>
</protein>
<organism evidence="3 4">
    <name type="scientific">Shewanella vesiculosa</name>
    <dbReference type="NCBI Taxonomy" id="518738"/>
    <lineage>
        <taxon>Bacteria</taxon>
        <taxon>Pseudomonadati</taxon>
        <taxon>Pseudomonadota</taxon>
        <taxon>Gammaproteobacteria</taxon>
        <taxon>Alteromonadales</taxon>
        <taxon>Shewanellaceae</taxon>
        <taxon>Shewanella</taxon>
    </lineage>
</organism>
<dbReference type="EMBL" id="JBDPZN010000002">
    <property type="protein sequence ID" value="MEO3682050.1"/>
    <property type="molecule type" value="Genomic_DNA"/>
</dbReference>
<evidence type="ECO:0000256" key="2">
    <source>
        <dbReference type="ARBA" id="ARBA00023235"/>
    </source>
</evidence>
<evidence type="ECO:0000313" key="3">
    <source>
        <dbReference type="EMBL" id="MEO3682050.1"/>
    </source>
</evidence>
<keyword evidence="4" id="KW-1185">Reference proteome</keyword>
<dbReference type="RefSeq" id="WP_182742421.1">
    <property type="nucleotide sequence ID" value="NZ_JAACRJ010000001.1"/>
</dbReference>
<dbReference type="NCBIfam" id="TIGR00035">
    <property type="entry name" value="asp_race"/>
    <property type="match status" value="1"/>
</dbReference>
<dbReference type="InterPro" id="IPR015942">
    <property type="entry name" value="Asp/Glu/hydantoin_racemase"/>
</dbReference>
<comment type="caution">
    <text evidence="3">The sequence shown here is derived from an EMBL/GenBank/DDBJ whole genome shotgun (WGS) entry which is preliminary data.</text>
</comment>
<dbReference type="PANTHER" id="PTHR21198">
    <property type="entry name" value="GLUTAMATE RACEMASE"/>
    <property type="match status" value="1"/>
</dbReference>
<dbReference type="InterPro" id="IPR001920">
    <property type="entry name" value="Asp/Glu_race"/>
</dbReference>
<gene>
    <name evidence="3" type="ORF">ABHN84_07035</name>
</gene>
<evidence type="ECO:0000256" key="1">
    <source>
        <dbReference type="ARBA" id="ARBA00007847"/>
    </source>
</evidence>
<name>A0ABV0FN37_9GAMM</name>
<keyword evidence="2" id="KW-0413">Isomerase</keyword>
<reference evidence="3 4" key="1">
    <citation type="submission" date="2024-05" db="EMBL/GenBank/DDBJ databases">
        <title>Genome sequencing of Marine Estuary Bacteria, Shewanella vesiculosa and S. baltica, and Pseudomonas syringae.</title>
        <authorList>
            <person name="Gurung A."/>
            <person name="Maclea K.S."/>
        </authorList>
    </citation>
    <scope>NUCLEOTIDE SEQUENCE [LARGE SCALE GENOMIC DNA]</scope>
    <source>
        <strain evidence="3 4">1A</strain>
    </source>
</reference>
<dbReference type="PANTHER" id="PTHR21198:SF7">
    <property type="entry name" value="ASPARTATE-GLUTAMATE RACEMASE FAMILY"/>
    <property type="match status" value="1"/>
</dbReference>
<accession>A0ABV0FN37</accession>
<dbReference type="Gene3D" id="3.40.50.1860">
    <property type="match status" value="2"/>
</dbReference>
<proteinExistence type="inferred from homology"/>
<dbReference type="GeneID" id="90568465"/>